<keyword evidence="4 6" id="KW-1133">Transmembrane helix</keyword>
<keyword evidence="2" id="KW-1003">Cell membrane</keyword>
<dbReference type="Proteomes" id="UP000184089">
    <property type="component" value="Unassembled WGS sequence"/>
</dbReference>
<evidence type="ECO:0000313" key="10">
    <source>
        <dbReference type="Proteomes" id="UP000184089"/>
    </source>
</evidence>
<reference evidence="9" key="1">
    <citation type="submission" date="2016-11" db="EMBL/GenBank/DDBJ databases">
        <authorList>
            <person name="Varghese N."/>
            <person name="Submissions S."/>
        </authorList>
    </citation>
    <scope>NUCLEOTIDE SEQUENCE</scope>
    <source>
        <strain evidence="9">DSM 4029</strain>
    </source>
</reference>
<feature type="domain" description="ABC-2 type transporter transmembrane" evidence="7">
    <location>
        <begin position="22"/>
        <end position="405"/>
    </location>
</feature>
<evidence type="ECO:0000313" key="11">
    <source>
        <dbReference type="Proteomes" id="UP000474718"/>
    </source>
</evidence>
<feature type="transmembrane region" description="Helical" evidence="6">
    <location>
        <begin position="248"/>
        <end position="269"/>
    </location>
</feature>
<evidence type="ECO:0000256" key="2">
    <source>
        <dbReference type="ARBA" id="ARBA00022475"/>
    </source>
</evidence>
<dbReference type="Gene3D" id="3.40.1710.10">
    <property type="entry name" value="abc type-2 transporter like domain"/>
    <property type="match status" value="1"/>
</dbReference>
<organism evidence="9 10">
    <name type="scientific">Bittarella massiliensis</name>
    <name type="common">ex Durand et al. 2017</name>
    <dbReference type="NCBI Taxonomy" id="1720313"/>
    <lineage>
        <taxon>Bacteria</taxon>
        <taxon>Bacillati</taxon>
        <taxon>Bacillota</taxon>
        <taxon>Clostridia</taxon>
        <taxon>Eubacteriales</taxon>
        <taxon>Oscillospiraceae</taxon>
        <taxon>Bittarella (ex Durand et al. 2017)</taxon>
    </lineage>
</organism>
<sequence>MRKFWILLKKELREMITLQSVLSIVLCAGIFVLLGNFMGSVTEEAAKNAGEVAVIDLDDSELTRSLLGGLEQSGFVVHRTTKAYENPIDYARELGRQSAIVIPEGFGAGILAEKPVAQKIQLYSEIKSAAVTANISAGVDSQVVQQLGAILSRTLVEKAGIADPGPILEPVQAEDYTAVGEHTQQVSAGTVSGFLSSQTMMVPIIVFLLLMFASQMVVSTIVNEKNDKTLETLLSAPIKRTSILSSKMIAAGLVSLLNAAVFMVGYSGYMGKLMGGSGQNAAGEVLKALGLSLSTGQYLLIGVQLFATILTALTISILLGSLAQDIKAAQTAIMPVMVMVMIPYFICLLADVNGLPTVARFLVYAIPFTHTFMAIPNMMFGNYPLFFFGLGYQVVFFAVCMFLAVRLFSSDKILTAKLQFGKKKSAGKKPAFAALGKKSGR</sequence>
<name>A0AAQ1MCS5_9FIRM</name>
<dbReference type="PANTHER" id="PTHR30294:SF29">
    <property type="entry name" value="MULTIDRUG ABC TRANSPORTER PERMEASE YBHS-RELATED"/>
    <property type="match status" value="1"/>
</dbReference>
<reference evidence="8 11" key="3">
    <citation type="journal article" date="2019" name="Nat. Med.">
        <title>A library of human gut bacterial isolates paired with longitudinal multiomics data enables mechanistic microbiome research.</title>
        <authorList>
            <person name="Poyet M."/>
            <person name="Groussin M."/>
            <person name="Gibbons S.M."/>
            <person name="Avila-Pacheco J."/>
            <person name="Jiang X."/>
            <person name="Kearney S.M."/>
            <person name="Perrotta A.R."/>
            <person name="Berdy B."/>
            <person name="Zhao S."/>
            <person name="Lieberman T.D."/>
            <person name="Swanson P.K."/>
            <person name="Smith M."/>
            <person name="Roesemann S."/>
            <person name="Alexander J.E."/>
            <person name="Rich S.A."/>
            <person name="Livny J."/>
            <person name="Vlamakis H."/>
            <person name="Clish C."/>
            <person name="Bullock K."/>
            <person name="Deik A."/>
            <person name="Scott J."/>
            <person name="Pierce K.A."/>
            <person name="Xavier R.J."/>
            <person name="Alm E.J."/>
        </authorList>
    </citation>
    <scope>NUCLEOTIDE SEQUENCE [LARGE SCALE GENOMIC DNA]</scope>
    <source>
        <strain evidence="8 11">BIOML-A2</strain>
    </source>
</reference>
<evidence type="ECO:0000256" key="1">
    <source>
        <dbReference type="ARBA" id="ARBA00004651"/>
    </source>
</evidence>
<dbReference type="InterPro" id="IPR013525">
    <property type="entry name" value="ABC2_TM"/>
</dbReference>
<dbReference type="EMBL" id="WWVX01000006">
    <property type="protein sequence ID" value="MZL69855.1"/>
    <property type="molecule type" value="Genomic_DNA"/>
</dbReference>
<evidence type="ECO:0000256" key="3">
    <source>
        <dbReference type="ARBA" id="ARBA00022692"/>
    </source>
</evidence>
<dbReference type="AlphaFoldDB" id="A0AAQ1MCS5"/>
<protein>
    <submittedName>
        <fullName evidence="8">ABC transporter permease</fullName>
    </submittedName>
    <submittedName>
        <fullName evidence="9">ABC-2 type transport system permease protein</fullName>
    </submittedName>
</protein>
<dbReference type="GO" id="GO:0005886">
    <property type="term" value="C:plasma membrane"/>
    <property type="evidence" value="ECO:0007669"/>
    <property type="project" value="UniProtKB-SubCell"/>
</dbReference>
<accession>A0AAQ1MCS5</accession>
<keyword evidence="5 6" id="KW-0472">Membrane</keyword>
<feature type="transmembrane region" description="Helical" evidence="6">
    <location>
        <begin position="21"/>
        <end position="39"/>
    </location>
</feature>
<evidence type="ECO:0000313" key="8">
    <source>
        <dbReference type="EMBL" id="MZL69855.1"/>
    </source>
</evidence>
<keyword evidence="11" id="KW-1185">Reference proteome</keyword>
<reference evidence="10" key="2">
    <citation type="submission" date="2016-11" db="EMBL/GenBank/DDBJ databases">
        <authorList>
            <person name="Jaros S."/>
            <person name="Januszkiewicz K."/>
            <person name="Wedrychowicz H."/>
        </authorList>
    </citation>
    <scope>NUCLEOTIDE SEQUENCE [LARGE SCALE GENOMIC DNA]</scope>
    <source>
        <strain evidence="10">DSM 4029</strain>
    </source>
</reference>
<evidence type="ECO:0000256" key="5">
    <source>
        <dbReference type="ARBA" id="ARBA00023136"/>
    </source>
</evidence>
<gene>
    <name evidence="8" type="ORF">GT747_08840</name>
    <name evidence="9" type="ORF">SAMN05444424_1213</name>
</gene>
<dbReference type="Proteomes" id="UP000474718">
    <property type="component" value="Unassembled WGS sequence"/>
</dbReference>
<evidence type="ECO:0000259" key="7">
    <source>
        <dbReference type="Pfam" id="PF12698"/>
    </source>
</evidence>
<dbReference type="PANTHER" id="PTHR30294">
    <property type="entry name" value="MEMBRANE COMPONENT OF ABC TRANSPORTER YHHJ-RELATED"/>
    <property type="match status" value="1"/>
</dbReference>
<comment type="subcellular location">
    <subcellularLocation>
        <location evidence="1">Cell membrane</location>
        <topology evidence="1">Multi-pass membrane protein</topology>
    </subcellularLocation>
</comment>
<feature type="transmembrane region" description="Helical" evidence="6">
    <location>
        <begin position="298"/>
        <end position="320"/>
    </location>
</feature>
<dbReference type="Pfam" id="PF12698">
    <property type="entry name" value="ABC2_membrane_3"/>
    <property type="match status" value="1"/>
</dbReference>
<feature type="transmembrane region" description="Helical" evidence="6">
    <location>
        <begin position="385"/>
        <end position="408"/>
    </location>
</feature>
<dbReference type="GO" id="GO:0140359">
    <property type="term" value="F:ABC-type transporter activity"/>
    <property type="evidence" value="ECO:0007669"/>
    <property type="project" value="InterPro"/>
</dbReference>
<feature type="transmembrane region" description="Helical" evidence="6">
    <location>
        <begin position="200"/>
        <end position="222"/>
    </location>
</feature>
<evidence type="ECO:0000313" key="9">
    <source>
        <dbReference type="EMBL" id="SHG03086.1"/>
    </source>
</evidence>
<evidence type="ECO:0000256" key="6">
    <source>
        <dbReference type="SAM" id="Phobius"/>
    </source>
</evidence>
<keyword evidence="3 6" id="KW-0812">Transmembrane</keyword>
<dbReference type="InterPro" id="IPR051449">
    <property type="entry name" value="ABC-2_transporter_component"/>
</dbReference>
<proteinExistence type="predicted"/>
<dbReference type="EMBL" id="FQVY01000002">
    <property type="protein sequence ID" value="SHG03086.1"/>
    <property type="molecule type" value="Genomic_DNA"/>
</dbReference>
<evidence type="ECO:0000256" key="4">
    <source>
        <dbReference type="ARBA" id="ARBA00022989"/>
    </source>
</evidence>
<comment type="caution">
    <text evidence="9">The sequence shown here is derived from an EMBL/GenBank/DDBJ whole genome shotgun (WGS) entry which is preliminary data.</text>
</comment>
<dbReference type="RefSeq" id="WP_021661474.1">
    <property type="nucleotide sequence ID" value="NZ_FQVY01000002.1"/>
</dbReference>